<keyword evidence="2" id="KW-1185">Reference proteome</keyword>
<protein>
    <submittedName>
        <fullName evidence="1">Uncharacterized protein</fullName>
    </submittedName>
</protein>
<dbReference type="EMBL" id="JANRMS010000546">
    <property type="protein sequence ID" value="KAJ3538006.1"/>
    <property type="molecule type" value="Genomic_DNA"/>
</dbReference>
<evidence type="ECO:0000313" key="2">
    <source>
        <dbReference type="Proteomes" id="UP001148629"/>
    </source>
</evidence>
<evidence type="ECO:0000313" key="1">
    <source>
        <dbReference type="EMBL" id="KAJ3538006.1"/>
    </source>
</evidence>
<comment type="caution">
    <text evidence="1">The sequence shown here is derived from an EMBL/GenBank/DDBJ whole genome shotgun (WGS) entry which is preliminary data.</text>
</comment>
<proteinExistence type="predicted"/>
<accession>A0ACC1SEF5</accession>
<gene>
    <name evidence="1" type="ORF">NM208_g6088</name>
</gene>
<organism evidence="1 2">
    <name type="scientific">Fusarium decemcellulare</name>
    <dbReference type="NCBI Taxonomy" id="57161"/>
    <lineage>
        <taxon>Eukaryota</taxon>
        <taxon>Fungi</taxon>
        <taxon>Dikarya</taxon>
        <taxon>Ascomycota</taxon>
        <taxon>Pezizomycotina</taxon>
        <taxon>Sordariomycetes</taxon>
        <taxon>Hypocreomycetidae</taxon>
        <taxon>Hypocreales</taxon>
        <taxon>Nectriaceae</taxon>
        <taxon>Fusarium</taxon>
        <taxon>Fusarium decemcellulare species complex</taxon>
    </lineage>
</organism>
<reference evidence="1" key="1">
    <citation type="submission" date="2022-08" db="EMBL/GenBank/DDBJ databases">
        <title>Genome Sequence of Fusarium decemcellulare.</title>
        <authorList>
            <person name="Buettner E."/>
        </authorList>
    </citation>
    <scope>NUCLEOTIDE SEQUENCE</scope>
    <source>
        <strain evidence="1">Babe19</strain>
    </source>
</reference>
<name>A0ACC1SEF5_9HYPO</name>
<dbReference type="Proteomes" id="UP001148629">
    <property type="component" value="Unassembled WGS sequence"/>
</dbReference>
<sequence length="121" mass="13671">MPRRHCKWHSRNAHNRAMNEAMPCGMLLDEVPDTKALPRSTILSFPGSCIPTLRGLSNGEDKIASANFRDHLFGITIEELDRRLATAERELQKTDTAEKSASEIVLVLNARLDMKIEFVPR</sequence>